<sequence length="71" mass="8267">MKPLTNESGQLGRLRDLPWLVEYTGLSKDTIYELVKQNRIPVTRIDRRLRFDIVAIDKWIGRQTTTPGRVA</sequence>
<dbReference type="NCBIfam" id="TIGR01764">
    <property type="entry name" value="excise"/>
    <property type="match status" value="1"/>
</dbReference>
<accession>A0A6J7WJ55</accession>
<evidence type="ECO:0000313" key="2">
    <source>
        <dbReference type="EMBL" id="CAB5212657.1"/>
    </source>
</evidence>
<organism evidence="2">
    <name type="scientific">uncultured Caudovirales phage</name>
    <dbReference type="NCBI Taxonomy" id="2100421"/>
    <lineage>
        <taxon>Viruses</taxon>
        <taxon>Duplodnaviria</taxon>
        <taxon>Heunggongvirae</taxon>
        <taxon>Uroviricota</taxon>
        <taxon>Caudoviricetes</taxon>
        <taxon>Peduoviridae</taxon>
        <taxon>Maltschvirus</taxon>
        <taxon>Maltschvirus maltsch</taxon>
    </lineage>
</organism>
<gene>
    <name evidence="2" type="ORF">UFOVP196_40</name>
</gene>
<dbReference type="InterPro" id="IPR010093">
    <property type="entry name" value="SinI_DNA-bd"/>
</dbReference>
<feature type="domain" description="Helix-turn-helix" evidence="1">
    <location>
        <begin position="22"/>
        <end position="63"/>
    </location>
</feature>
<reference evidence="2" key="1">
    <citation type="submission" date="2020-05" db="EMBL/GenBank/DDBJ databases">
        <authorList>
            <person name="Chiriac C."/>
            <person name="Salcher M."/>
            <person name="Ghai R."/>
            <person name="Kavagutti S V."/>
        </authorList>
    </citation>
    <scope>NUCLEOTIDE SEQUENCE</scope>
</reference>
<dbReference type="GO" id="GO:0003677">
    <property type="term" value="F:DNA binding"/>
    <property type="evidence" value="ECO:0007669"/>
    <property type="project" value="InterPro"/>
</dbReference>
<proteinExistence type="predicted"/>
<dbReference type="Pfam" id="PF12728">
    <property type="entry name" value="HTH_17"/>
    <property type="match status" value="1"/>
</dbReference>
<protein>
    <submittedName>
        <fullName evidence="2">Excise, DNA binding domain, excisionase family</fullName>
    </submittedName>
</protein>
<dbReference type="InterPro" id="IPR041657">
    <property type="entry name" value="HTH_17"/>
</dbReference>
<dbReference type="EMBL" id="LR798235">
    <property type="protein sequence ID" value="CAB5212657.1"/>
    <property type="molecule type" value="Genomic_DNA"/>
</dbReference>
<evidence type="ECO:0000259" key="1">
    <source>
        <dbReference type="Pfam" id="PF12728"/>
    </source>
</evidence>
<name>A0A6J7WJ55_9CAUD</name>